<organism evidence="1 2">
    <name type="scientific">Microlunatus kandeliicorticis</name>
    <dbReference type="NCBI Taxonomy" id="1759536"/>
    <lineage>
        <taxon>Bacteria</taxon>
        <taxon>Bacillati</taxon>
        <taxon>Actinomycetota</taxon>
        <taxon>Actinomycetes</taxon>
        <taxon>Propionibacteriales</taxon>
        <taxon>Propionibacteriaceae</taxon>
        <taxon>Microlunatus</taxon>
    </lineage>
</organism>
<sequence length="235" mass="25338">MSAFESTGDAADRLTGLLTAIARHTLTHASGTDFADILTYSLAAAAANVGGPDLLLSGRPASWESSRISSLLSGAMGDDPSHWIRLRTEAVTVPLNVAQLVEDGVLHPGLLGLADAVELLGDRYPDLTDDDPRADDYDRDAASLERRYHLSYAEYAERFETVVTAVVSELRLRTSVTVISDADPESLWWDGETKSILNADPLGDPLVDESWMRAHAVVPLPNVTIAPVRTEDGDE</sequence>
<accession>A0A7W3IPF9</accession>
<comment type="caution">
    <text evidence="1">The sequence shown here is derived from an EMBL/GenBank/DDBJ whole genome shotgun (WGS) entry which is preliminary data.</text>
</comment>
<dbReference type="RefSeq" id="WP_182558426.1">
    <property type="nucleotide sequence ID" value="NZ_JACGWT010000001.1"/>
</dbReference>
<gene>
    <name evidence="1" type="ORF">FHX74_000430</name>
</gene>
<protein>
    <submittedName>
        <fullName evidence="1">Uncharacterized protein</fullName>
    </submittedName>
</protein>
<dbReference type="Proteomes" id="UP000523079">
    <property type="component" value="Unassembled WGS sequence"/>
</dbReference>
<dbReference type="AlphaFoldDB" id="A0A7W3IPF9"/>
<proteinExistence type="predicted"/>
<dbReference type="EMBL" id="JACGWT010000001">
    <property type="protein sequence ID" value="MBA8792836.1"/>
    <property type="molecule type" value="Genomic_DNA"/>
</dbReference>
<evidence type="ECO:0000313" key="2">
    <source>
        <dbReference type="Proteomes" id="UP000523079"/>
    </source>
</evidence>
<keyword evidence="2" id="KW-1185">Reference proteome</keyword>
<name>A0A7W3IPF9_9ACTN</name>
<evidence type="ECO:0000313" key="1">
    <source>
        <dbReference type="EMBL" id="MBA8792836.1"/>
    </source>
</evidence>
<reference evidence="1 2" key="1">
    <citation type="submission" date="2020-07" db="EMBL/GenBank/DDBJ databases">
        <title>Sequencing the genomes of 1000 actinobacteria strains.</title>
        <authorList>
            <person name="Klenk H.-P."/>
        </authorList>
    </citation>
    <scope>NUCLEOTIDE SEQUENCE [LARGE SCALE GENOMIC DNA]</scope>
    <source>
        <strain evidence="1 2">DSM 100723</strain>
    </source>
</reference>